<name>A0A212KKN7_9BACT</name>
<dbReference type="RefSeq" id="WP_256267560.1">
    <property type="nucleotide sequence ID" value="NZ_LT598928.1"/>
</dbReference>
<dbReference type="InterPro" id="IPR003660">
    <property type="entry name" value="HAMP_dom"/>
</dbReference>
<evidence type="ECO:0000256" key="4">
    <source>
        <dbReference type="SAM" id="Coils"/>
    </source>
</evidence>
<dbReference type="InterPro" id="IPR013587">
    <property type="entry name" value="Nitrate/nitrite_sensing"/>
</dbReference>
<feature type="domain" description="Methyl-accepting transducer" evidence="6">
    <location>
        <begin position="424"/>
        <end position="660"/>
    </location>
</feature>
<comment type="similarity">
    <text evidence="2">Belongs to the methyl-accepting chemotaxis (MCP) protein family.</text>
</comment>
<dbReference type="SUPFAM" id="SSF58104">
    <property type="entry name" value="Methyl-accepting chemotaxis protein (MCP) signaling domain"/>
    <property type="match status" value="1"/>
</dbReference>
<dbReference type="Pfam" id="PF00015">
    <property type="entry name" value="MCPsignal"/>
    <property type="match status" value="1"/>
</dbReference>
<keyword evidence="5" id="KW-1133">Transmembrane helix</keyword>
<evidence type="ECO:0000259" key="6">
    <source>
        <dbReference type="PROSITE" id="PS50111"/>
    </source>
</evidence>
<dbReference type="PANTHER" id="PTHR32089:SF112">
    <property type="entry name" value="LYSOZYME-LIKE PROTEIN-RELATED"/>
    <property type="match status" value="1"/>
</dbReference>
<evidence type="ECO:0000256" key="3">
    <source>
        <dbReference type="PROSITE-ProRule" id="PRU00284"/>
    </source>
</evidence>
<dbReference type="SMART" id="SM00283">
    <property type="entry name" value="MA"/>
    <property type="match status" value="1"/>
</dbReference>
<dbReference type="PANTHER" id="PTHR32089">
    <property type="entry name" value="METHYL-ACCEPTING CHEMOTAXIS PROTEIN MCPB"/>
    <property type="match status" value="1"/>
</dbReference>
<dbReference type="Pfam" id="PF08376">
    <property type="entry name" value="NIT"/>
    <property type="match status" value="1"/>
</dbReference>
<dbReference type="Gene3D" id="6.10.340.10">
    <property type="match status" value="1"/>
</dbReference>
<evidence type="ECO:0000256" key="1">
    <source>
        <dbReference type="ARBA" id="ARBA00023224"/>
    </source>
</evidence>
<reference evidence="8" key="1">
    <citation type="submission" date="2016-04" db="EMBL/GenBank/DDBJ databases">
        <authorList>
            <person name="Evans L.H."/>
            <person name="Alamgir A."/>
            <person name="Owens N."/>
            <person name="Weber N.D."/>
            <person name="Virtaneva K."/>
            <person name="Barbian K."/>
            <person name="Babar A."/>
            <person name="Rosenke K."/>
        </authorList>
    </citation>
    <scope>NUCLEOTIDE SEQUENCE</scope>
    <source>
        <strain evidence="8">92-2</strain>
    </source>
</reference>
<keyword evidence="4" id="KW-0175">Coiled coil</keyword>
<gene>
    <name evidence="8" type="ORF">KM92DES2_20395</name>
</gene>
<dbReference type="CDD" id="cd11386">
    <property type="entry name" value="MCP_signal"/>
    <property type="match status" value="1"/>
</dbReference>
<dbReference type="AlphaFoldDB" id="A0A212KKN7"/>
<dbReference type="CDD" id="cd06225">
    <property type="entry name" value="HAMP"/>
    <property type="match status" value="1"/>
</dbReference>
<proteinExistence type="inferred from homology"/>
<keyword evidence="1 3" id="KW-0807">Transducer</keyword>
<sequence length="705" mass="76120">MLADLKIARKLSLLLVLPMATFLFVVSAENIQRWKTIDHLKAIERSLVVSLSAGELIHELQKERGYTAGFLGSKGKRFSSELAEQTDKSNSAYKNFTAVLAGADSLENDSLARIFAASTQNFTDLSTTRSAARDARIDALQAIAAYNISINELIAAISELNARADLAFTSIIQLLHGKEIAGQERATLNAAFSAGTFSKQLYRDWLYRVSSQNTYLSSFAELGGKAALNLLQSKMQSVDEEVTRFRDTAYANLEKSSLEADPQQWFAASTRRIDKLMEVEKAWGDQLLGNAREEVRLAQRSLLIAVSAALLVAFFTILLGWRICITIGRPVRSTLRYAQGITHGDFDSVLTVKQNDEIGGLADVLREMVTRLKEQIQTAQQQHALADERGNLAEQCRITAEQAEKEATTRASTLATAVDKIHGVVESLNLALNNLEEQVRISTQGATSQSNRLDTTTSAMQEMSTTVIEVAKNAADAAQTADNSHTKASEGSTVVENVISAIAQVQEQSNKMKVDMGLLGQQAEGIGQVLDVISDIADQTNLLALNAAIEAARAGDAGRGFAVVADEVRKLAEKTMTATKEVGEAIHAVQGGTRKHISHVEQSAATIEQVTVLARQSGEALQALVQLANASTIQAQSIATASEEQSASSETIHSSLEDINQLALNTANAMDQATSVLNELRTQTDILVGVMADLKSTGIKKSVLM</sequence>
<feature type="transmembrane region" description="Helical" evidence="5">
    <location>
        <begin position="302"/>
        <end position="324"/>
    </location>
</feature>
<evidence type="ECO:0000259" key="7">
    <source>
        <dbReference type="PROSITE" id="PS50885"/>
    </source>
</evidence>
<dbReference type="PROSITE" id="PS50885">
    <property type="entry name" value="HAMP"/>
    <property type="match status" value="1"/>
</dbReference>
<dbReference type="GO" id="GO:0016020">
    <property type="term" value="C:membrane"/>
    <property type="evidence" value="ECO:0007669"/>
    <property type="project" value="InterPro"/>
</dbReference>
<evidence type="ECO:0008006" key="9">
    <source>
        <dbReference type="Google" id="ProtNLM"/>
    </source>
</evidence>
<keyword evidence="5" id="KW-0472">Membrane</keyword>
<dbReference type="SMART" id="SM00304">
    <property type="entry name" value="HAMP"/>
    <property type="match status" value="1"/>
</dbReference>
<dbReference type="EMBL" id="FLUP01000002">
    <property type="protein sequence ID" value="SBW12239.1"/>
    <property type="molecule type" value="Genomic_DNA"/>
</dbReference>
<dbReference type="Gene3D" id="1.10.287.950">
    <property type="entry name" value="Methyl-accepting chemotaxis protein"/>
    <property type="match status" value="1"/>
</dbReference>
<dbReference type="InterPro" id="IPR004089">
    <property type="entry name" value="MCPsignal_dom"/>
</dbReference>
<protein>
    <recommendedName>
        <fullName evidence="9">Methyl-accepting chemotaxis sensory transducer</fullName>
    </recommendedName>
</protein>
<evidence type="ECO:0000313" key="8">
    <source>
        <dbReference type="EMBL" id="SBW12239.1"/>
    </source>
</evidence>
<evidence type="ECO:0000256" key="5">
    <source>
        <dbReference type="SAM" id="Phobius"/>
    </source>
</evidence>
<accession>A0A212KKN7</accession>
<keyword evidence="5" id="KW-0812">Transmembrane</keyword>
<dbReference type="Pfam" id="PF00672">
    <property type="entry name" value="HAMP"/>
    <property type="match status" value="1"/>
</dbReference>
<organism evidence="8">
    <name type="scientific">uncultured Desulfovibrio sp</name>
    <dbReference type="NCBI Taxonomy" id="167968"/>
    <lineage>
        <taxon>Bacteria</taxon>
        <taxon>Pseudomonadati</taxon>
        <taxon>Thermodesulfobacteriota</taxon>
        <taxon>Desulfovibrionia</taxon>
        <taxon>Desulfovibrionales</taxon>
        <taxon>Desulfovibrionaceae</taxon>
        <taxon>Desulfovibrio</taxon>
        <taxon>environmental samples</taxon>
    </lineage>
</organism>
<dbReference type="PROSITE" id="PS50111">
    <property type="entry name" value="CHEMOTAXIS_TRANSDUC_2"/>
    <property type="match status" value="1"/>
</dbReference>
<dbReference type="GO" id="GO:0007165">
    <property type="term" value="P:signal transduction"/>
    <property type="evidence" value="ECO:0007669"/>
    <property type="project" value="UniProtKB-KW"/>
</dbReference>
<evidence type="ECO:0000256" key="2">
    <source>
        <dbReference type="ARBA" id="ARBA00029447"/>
    </source>
</evidence>
<feature type="domain" description="HAMP" evidence="7">
    <location>
        <begin position="325"/>
        <end position="377"/>
    </location>
</feature>
<feature type="coiled-coil region" evidence="4">
    <location>
        <begin position="362"/>
        <end position="389"/>
    </location>
</feature>